<name>C4XKU6_SOLM1</name>
<reference evidence="1 2" key="1">
    <citation type="journal article" date="2009" name="Genome Res.">
        <title>Whole genome sequence of Desulfovibrio magneticus strain RS-1 revealed common gene clusters in magnetotactic bacteria.</title>
        <authorList>
            <person name="Nakazawa H."/>
            <person name="Arakaki A."/>
            <person name="Narita-Yamada S."/>
            <person name="Yashiro I."/>
            <person name="Jinno K."/>
            <person name="Aoki N."/>
            <person name="Tsuruyama A."/>
            <person name="Okamura Y."/>
            <person name="Tanikawa S."/>
            <person name="Fujita N."/>
            <person name="Takeyama H."/>
            <person name="Matsunaga T."/>
        </authorList>
    </citation>
    <scope>NUCLEOTIDE SEQUENCE [LARGE SCALE GENOMIC DNA]</scope>
    <source>
        <strain evidence="2">ATCC 700980 / DSM 13731 / RS-1</strain>
    </source>
</reference>
<organism evidence="1 2">
    <name type="scientific">Solidesulfovibrio magneticus (strain ATCC 700980 / DSM 13731 / RS-1)</name>
    <name type="common">Desulfovibrio magneticus</name>
    <dbReference type="NCBI Taxonomy" id="573370"/>
    <lineage>
        <taxon>Bacteria</taxon>
        <taxon>Pseudomonadati</taxon>
        <taxon>Thermodesulfobacteriota</taxon>
        <taxon>Desulfovibrionia</taxon>
        <taxon>Desulfovibrionales</taxon>
        <taxon>Desulfovibrionaceae</taxon>
        <taxon>Solidesulfovibrio</taxon>
    </lineage>
</organism>
<evidence type="ECO:0000313" key="1">
    <source>
        <dbReference type="EMBL" id="BAH74485.1"/>
    </source>
</evidence>
<dbReference type="HOGENOM" id="CLU_2952908_0_0_7"/>
<dbReference type="KEGG" id="dma:DMR_09940"/>
<keyword evidence="2" id="KW-1185">Reference proteome</keyword>
<dbReference type="AlphaFoldDB" id="C4XKU6"/>
<sequence length="59" mass="6339">MTGKTPGKARREGWGGVSVGKGQAQISLMLGLQLFATKKSVTPTTFEKSSLLELLIFSR</sequence>
<dbReference type="EMBL" id="AP010904">
    <property type="protein sequence ID" value="BAH74485.1"/>
    <property type="molecule type" value="Genomic_DNA"/>
</dbReference>
<dbReference type="Proteomes" id="UP000009071">
    <property type="component" value="Chromosome"/>
</dbReference>
<gene>
    <name evidence="1" type="ordered locus">DMR_09940</name>
</gene>
<evidence type="ECO:0000313" key="2">
    <source>
        <dbReference type="Proteomes" id="UP000009071"/>
    </source>
</evidence>
<protein>
    <submittedName>
        <fullName evidence="1">Uncharacterized protein</fullName>
    </submittedName>
</protein>
<proteinExistence type="predicted"/>
<accession>C4XKU6</accession>
<dbReference type="STRING" id="573370.DMR_09940"/>